<proteinExistence type="predicted"/>
<keyword evidence="3 6" id="KW-0812">Transmembrane</keyword>
<feature type="transmembrane region" description="Helical" evidence="6">
    <location>
        <begin position="160"/>
        <end position="175"/>
    </location>
</feature>
<dbReference type="InterPro" id="IPR050833">
    <property type="entry name" value="Poly_Biosynth_Transport"/>
</dbReference>
<sequence>MKQSFVKGAAILSFATLICKILGAVYRVPYQNITGNEGMFVYQQVYPLYSTLLAMATAGFPVAISKMVSERIATGNYAAAKKVFHISLVTLLVIGGVFFSLLFFGAGKLAGWMGNRELLTLPIQSVSFALLIVPVIAVMRGFFQGQQDMMPTAISQSIEQMVRVGTIIFLAWYFMEYGFGIVYAGAGAVFGAVTGAVAAMAVLFVFLHKRKKISLSKIQESPAKESTLSLLRQVLLLSLPVCLGALVIPLFSLVDSFTVANLLAGEIGKEEAINLKGVFDRGQPLVQFASFFATALSLSIVPAIAEAIALGNEQEAREQAKLAIRITWLTGLPAAVGLSIIAMPTNVMLFKDPLGSDALSIFAFTAVFLTLNLTSTGILQGFGRVYLPVIYLFVGVGVKLLGNILLIPRWEIRGAAVATVVAYALATFLNFLSLRHLGISLRTSGFLKKLGVAVGWMALVTFGFMHLFIWMTSGIPFRLSMMLTALCSALIGLLVFLVAIFRYEVLTTADLEKMPKLKKKIAPILHKWRLLRS</sequence>
<feature type="transmembrane region" description="Helical" evidence="6">
    <location>
        <begin position="354"/>
        <end position="373"/>
    </location>
</feature>
<evidence type="ECO:0000313" key="7">
    <source>
        <dbReference type="EMBL" id="SFJ35632.1"/>
    </source>
</evidence>
<accession>A0A1I3QQC2</accession>
<feature type="transmembrane region" description="Helical" evidence="6">
    <location>
        <begin position="288"/>
        <end position="310"/>
    </location>
</feature>
<feature type="transmembrane region" description="Helical" evidence="6">
    <location>
        <begin position="479"/>
        <end position="501"/>
    </location>
</feature>
<keyword evidence="4 6" id="KW-1133">Transmembrane helix</keyword>
<gene>
    <name evidence="7" type="ORF">SAMN05421852_10832</name>
</gene>
<name>A0A1I3QQC2_9BACL</name>
<dbReference type="Pfam" id="PF01943">
    <property type="entry name" value="Polysacc_synt"/>
    <property type="match status" value="1"/>
</dbReference>
<dbReference type="CDD" id="cd13124">
    <property type="entry name" value="MATE_SpoVB_like"/>
    <property type="match status" value="1"/>
</dbReference>
<evidence type="ECO:0000256" key="2">
    <source>
        <dbReference type="ARBA" id="ARBA00022475"/>
    </source>
</evidence>
<feature type="transmembrane region" description="Helical" evidence="6">
    <location>
        <begin position="234"/>
        <end position="254"/>
    </location>
</feature>
<organism evidence="7 8">
    <name type="scientific">Thermoflavimicrobium dichotomicum</name>
    <dbReference type="NCBI Taxonomy" id="46223"/>
    <lineage>
        <taxon>Bacteria</taxon>
        <taxon>Bacillati</taxon>
        <taxon>Bacillota</taxon>
        <taxon>Bacilli</taxon>
        <taxon>Bacillales</taxon>
        <taxon>Thermoactinomycetaceae</taxon>
        <taxon>Thermoflavimicrobium</taxon>
    </lineage>
</organism>
<evidence type="ECO:0000256" key="1">
    <source>
        <dbReference type="ARBA" id="ARBA00004651"/>
    </source>
</evidence>
<dbReference type="STRING" id="46223.SAMN05421852_10832"/>
<evidence type="ECO:0000256" key="6">
    <source>
        <dbReference type="SAM" id="Phobius"/>
    </source>
</evidence>
<feature type="transmembrane region" description="Helical" evidence="6">
    <location>
        <begin position="412"/>
        <end position="432"/>
    </location>
</feature>
<feature type="transmembrane region" description="Helical" evidence="6">
    <location>
        <begin position="322"/>
        <end position="342"/>
    </location>
</feature>
<dbReference type="OrthoDB" id="9775950at2"/>
<dbReference type="AlphaFoldDB" id="A0A1I3QQC2"/>
<dbReference type="Proteomes" id="UP000199545">
    <property type="component" value="Unassembled WGS sequence"/>
</dbReference>
<dbReference type="PIRSF" id="PIRSF038958">
    <property type="entry name" value="PG_synth_SpoVB"/>
    <property type="match status" value="1"/>
</dbReference>
<keyword evidence="5 6" id="KW-0472">Membrane</keyword>
<feature type="transmembrane region" description="Helical" evidence="6">
    <location>
        <begin position="47"/>
        <end position="64"/>
    </location>
</feature>
<dbReference type="GO" id="GO:0005886">
    <property type="term" value="C:plasma membrane"/>
    <property type="evidence" value="ECO:0007669"/>
    <property type="project" value="UniProtKB-SubCell"/>
</dbReference>
<feature type="transmembrane region" description="Helical" evidence="6">
    <location>
        <begin position="118"/>
        <end position="139"/>
    </location>
</feature>
<keyword evidence="2" id="KW-1003">Cell membrane</keyword>
<evidence type="ECO:0000313" key="8">
    <source>
        <dbReference type="Proteomes" id="UP000199545"/>
    </source>
</evidence>
<protein>
    <submittedName>
        <fullName evidence="7">Polysaccharide transporter, PST family</fullName>
    </submittedName>
</protein>
<evidence type="ECO:0000256" key="5">
    <source>
        <dbReference type="ARBA" id="ARBA00023136"/>
    </source>
</evidence>
<evidence type="ECO:0000256" key="4">
    <source>
        <dbReference type="ARBA" id="ARBA00022989"/>
    </source>
</evidence>
<dbReference type="EMBL" id="FORR01000008">
    <property type="protein sequence ID" value="SFJ35632.1"/>
    <property type="molecule type" value="Genomic_DNA"/>
</dbReference>
<feature type="transmembrane region" description="Helical" evidence="6">
    <location>
        <begin position="453"/>
        <end position="473"/>
    </location>
</feature>
<dbReference type="InterPro" id="IPR024923">
    <property type="entry name" value="PG_synth_SpoVB"/>
</dbReference>
<comment type="subcellular location">
    <subcellularLocation>
        <location evidence="1">Cell membrane</location>
        <topology evidence="1">Multi-pass membrane protein</topology>
    </subcellularLocation>
</comment>
<dbReference type="InterPro" id="IPR002797">
    <property type="entry name" value="Polysacc_synth"/>
</dbReference>
<dbReference type="PANTHER" id="PTHR30250">
    <property type="entry name" value="PST FAMILY PREDICTED COLANIC ACID TRANSPORTER"/>
    <property type="match status" value="1"/>
</dbReference>
<dbReference type="RefSeq" id="WP_093229838.1">
    <property type="nucleotide sequence ID" value="NZ_FORR01000008.1"/>
</dbReference>
<feature type="transmembrane region" description="Helical" evidence="6">
    <location>
        <begin position="84"/>
        <end position="106"/>
    </location>
</feature>
<keyword evidence="8" id="KW-1185">Reference proteome</keyword>
<feature type="transmembrane region" description="Helical" evidence="6">
    <location>
        <begin position="385"/>
        <end position="406"/>
    </location>
</feature>
<dbReference type="PANTHER" id="PTHR30250:SF29">
    <property type="entry name" value="POLYSACCHARIDE BIOSYNTHESIS PROTEIN C-TERMINAL DOMAIN-CONTAINING PROTEIN"/>
    <property type="match status" value="1"/>
</dbReference>
<feature type="transmembrane region" description="Helical" evidence="6">
    <location>
        <begin position="181"/>
        <end position="207"/>
    </location>
</feature>
<reference evidence="7 8" key="1">
    <citation type="submission" date="2016-10" db="EMBL/GenBank/DDBJ databases">
        <authorList>
            <person name="de Groot N.N."/>
        </authorList>
    </citation>
    <scope>NUCLEOTIDE SEQUENCE [LARGE SCALE GENOMIC DNA]</scope>
    <source>
        <strain evidence="7 8">DSM 44778</strain>
    </source>
</reference>
<evidence type="ECO:0000256" key="3">
    <source>
        <dbReference type="ARBA" id="ARBA00022692"/>
    </source>
</evidence>